<dbReference type="RefSeq" id="XP_005849738.1">
    <property type="nucleotide sequence ID" value="XM_005849676.1"/>
</dbReference>
<evidence type="ECO:0000256" key="4">
    <source>
        <dbReference type="ARBA" id="ARBA00022840"/>
    </source>
</evidence>
<keyword evidence="2" id="KW-0963">Cytoplasm</keyword>
<dbReference type="GO" id="GO:0007052">
    <property type="term" value="P:mitotic spindle organization"/>
    <property type="evidence" value="ECO:0007669"/>
    <property type="project" value="TreeGrafter"/>
</dbReference>
<feature type="non-terminal residue" evidence="10">
    <location>
        <position position="1"/>
    </location>
</feature>
<keyword evidence="4 7" id="KW-0067">ATP-binding</keyword>
<dbReference type="InterPro" id="IPR019821">
    <property type="entry name" value="Kinesin_motor_CS"/>
</dbReference>
<keyword evidence="3 7" id="KW-0547">Nucleotide-binding</keyword>
<gene>
    <name evidence="10" type="ORF">CHLNCDRAFT_9849</name>
</gene>
<dbReference type="GO" id="GO:0051231">
    <property type="term" value="P:spindle elongation"/>
    <property type="evidence" value="ECO:0007669"/>
    <property type="project" value="TreeGrafter"/>
</dbReference>
<dbReference type="PROSITE" id="PS50067">
    <property type="entry name" value="KINESIN_MOTOR_2"/>
    <property type="match status" value="1"/>
</dbReference>
<evidence type="ECO:0000256" key="7">
    <source>
        <dbReference type="PROSITE-ProRule" id="PRU00283"/>
    </source>
</evidence>
<dbReference type="PANTHER" id="PTHR47969:SF15">
    <property type="entry name" value="CHROMOSOME-ASSOCIATED KINESIN KIF4A-RELATED"/>
    <property type="match status" value="1"/>
</dbReference>
<dbReference type="InParanoid" id="E1Z8M9"/>
<feature type="domain" description="Kinesin motor" evidence="9">
    <location>
        <begin position="1"/>
        <end position="303"/>
    </location>
</feature>
<evidence type="ECO:0000313" key="10">
    <source>
        <dbReference type="EMBL" id="EFN57636.1"/>
    </source>
</evidence>
<dbReference type="SUPFAM" id="SSF52540">
    <property type="entry name" value="P-loop containing nucleoside triphosphate hydrolases"/>
    <property type="match status" value="1"/>
</dbReference>
<dbReference type="Pfam" id="PF00225">
    <property type="entry name" value="Kinesin"/>
    <property type="match status" value="1"/>
</dbReference>
<dbReference type="eggNOG" id="KOG0244">
    <property type="taxonomic scope" value="Eukaryota"/>
</dbReference>
<dbReference type="EMBL" id="GL433839">
    <property type="protein sequence ID" value="EFN57636.1"/>
    <property type="molecule type" value="Genomic_DNA"/>
</dbReference>
<proteinExistence type="inferred from homology"/>
<evidence type="ECO:0000256" key="5">
    <source>
        <dbReference type="ARBA" id="ARBA00023054"/>
    </source>
</evidence>
<keyword evidence="5" id="KW-0175">Coiled coil</keyword>
<dbReference type="InterPro" id="IPR036961">
    <property type="entry name" value="Kinesin_motor_dom_sf"/>
</dbReference>
<evidence type="ECO:0000256" key="2">
    <source>
        <dbReference type="ARBA" id="ARBA00022490"/>
    </source>
</evidence>
<organism evidence="11">
    <name type="scientific">Chlorella variabilis</name>
    <name type="common">Green alga</name>
    <dbReference type="NCBI Taxonomy" id="554065"/>
    <lineage>
        <taxon>Eukaryota</taxon>
        <taxon>Viridiplantae</taxon>
        <taxon>Chlorophyta</taxon>
        <taxon>core chlorophytes</taxon>
        <taxon>Trebouxiophyceae</taxon>
        <taxon>Chlorellales</taxon>
        <taxon>Chlorellaceae</taxon>
        <taxon>Chlorella clade</taxon>
        <taxon>Chlorella</taxon>
    </lineage>
</organism>
<dbReference type="PRINTS" id="PR00380">
    <property type="entry name" value="KINESINHEAVY"/>
</dbReference>
<dbReference type="OrthoDB" id="3176171at2759"/>
<accession>E1Z8M9</accession>
<feature type="non-terminal residue" evidence="10">
    <location>
        <position position="309"/>
    </location>
</feature>
<dbReference type="GO" id="GO:0008017">
    <property type="term" value="F:microtubule binding"/>
    <property type="evidence" value="ECO:0007669"/>
    <property type="project" value="InterPro"/>
</dbReference>
<evidence type="ECO:0000256" key="8">
    <source>
        <dbReference type="RuleBase" id="RU000394"/>
    </source>
</evidence>
<keyword evidence="6 7" id="KW-0505">Motor protein</keyword>
<dbReference type="GO" id="GO:0005737">
    <property type="term" value="C:cytoplasm"/>
    <property type="evidence" value="ECO:0007669"/>
    <property type="project" value="UniProtKB-SubCell"/>
</dbReference>
<comment type="subcellular location">
    <subcellularLocation>
        <location evidence="1">Cytoplasm</location>
    </subcellularLocation>
</comment>
<evidence type="ECO:0000313" key="11">
    <source>
        <dbReference type="Proteomes" id="UP000008141"/>
    </source>
</evidence>
<evidence type="ECO:0000256" key="1">
    <source>
        <dbReference type="ARBA" id="ARBA00004496"/>
    </source>
</evidence>
<evidence type="ECO:0000256" key="3">
    <source>
        <dbReference type="ARBA" id="ARBA00022741"/>
    </source>
</evidence>
<dbReference type="AlphaFoldDB" id="E1Z8M9"/>
<dbReference type="OMA" id="PIAWHAR"/>
<keyword evidence="11" id="KW-1185">Reference proteome</keyword>
<keyword evidence="8" id="KW-0493">Microtubule</keyword>
<sequence>SFDCVLGPGCSQEEVYEGCVADLVAAFLQGHTSCVLAYGQTASGKTHTMGMAGIPADERELGILPRAAAAVFDHVRRHSGAPGDPAGTRYQLEVQFLEVYQEEVVDLLAGAACLPACCAALRSLRAGEHGDVLAHNAVRVGVASSAQLLAAFERGVQLRSVGATAMNRHSSRSHAIFTLLLTRAWADVRGRRLRARSKLHLVDLAGSERQRRTGAAGQRLKESSGINSGLLALGKVVAALARLDPAADARPHVPLRDSKLTRLLADSLGGTSATVLIACVAPDMINLEESLSTLQFASRARHIASRQEV</sequence>
<dbReference type="GeneID" id="17357281"/>
<dbReference type="InterPro" id="IPR001752">
    <property type="entry name" value="Kinesin_motor_dom"/>
</dbReference>
<dbReference type="InterPro" id="IPR027417">
    <property type="entry name" value="P-loop_NTPase"/>
</dbReference>
<dbReference type="KEGG" id="cvr:CHLNCDRAFT_9849"/>
<dbReference type="PROSITE" id="PS00411">
    <property type="entry name" value="KINESIN_MOTOR_1"/>
    <property type="match status" value="1"/>
</dbReference>
<name>E1Z8M9_CHLVA</name>
<dbReference type="Gene3D" id="3.40.850.10">
    <property type="entry name" value="Kinesin motor domain"/>
    <property type="match status" value="1"/>
</dbReference>
<dbReference type="GO" id="GO:0005875">
    <property type="term" value="C:microtubule associated complex"/>
    <property type="evidence" value="ECO:0007669"/>
    <property type="project" value="TreeGrafter"/>
</dbReference>
<dbReference type="GO" id="GO:0005524">
    <property type="term" value="F:ATP binding"/>
    <property type="evidence" value="ECO:0007669"/>
    <property type="project" value="UniProtKB-UniRule"/>
</dbReference>
<dbReference type="SMART" id="SM00129">
    <property type="entry name" value="KISc"/>
    <property type="match status" value="1"/>
</dbReference>
<reference evidence="10 11" key="1">
    <citation type="journal article" date="2010" name="Plant Cell">
        <title>The Chlorella variabilis NC64A genome reveals adaptation to photosymbiosis, coevolution with viruses, and cryptic sex.</title>
        <authorList>
            <person name="Blanc G."/>
            <person name="Duncan G."/>
            <person name="Agarkova I."/>
            <person name="Borodovsky M."/>
            <person name="Gurnon J."/>
            <person name="Kuo A."/>
            <person name="Lindquist E."/>
            <person name="Lucas S."/>
            <person name="Pangilinan J."/>
            <person name="Polle J."/>
            <person name="Salamov A."/>
            <person name="Terry A."/>
            <person name="Yamada T."/>
            <person name="Dunigan D.D."/>
            <person name="Grigoriev I.V."/>
            <person name="Claverie J.M."/>
            <person name="Van Etten J.L."/>
        </authorList>
    </citation>
    <scope>NUCLEOTIDE SEQUENCE [LARGE SCALE GENOMIC DNA]</scope>
    <source>
        <strain evidence="10 11">NC64A</strain>
    </source>
</reference>
<dbReference type="STRING" id="554065.E1Z8M9"/>
<dbReference type="PANTHER" id="PTHR47969">
    <property type="entry name" value="CHROMOSOME-ASSOCIATED KINESIN KIF4A-RELATED"/>
    <property type="match status" value="1"/>
</dbReference>
<comment type="similarity">
    <text evidence="7 8">Belongs to the TRAFAC class myosin-kinesin ATPase superfamily. Kinesin family.</text>
</comment>
<protein>
    <recommendedName>
        <fullName evidence="8">Kinesin-like protein</fullName>
    </recommendedName>
</protein>
<dbReference type="GO" id="GO:0005874">
    <property type="term" value="C:microtubule"/>
    <property type="evidence" value="ECO:0007669"/>
    <property type="project" value="UniProtKB-KW"/>
</dbReference>
<dbReference type="InterPro" id="IPR027640">
    <property type="entry name" value="Kinesin-like_fam"/>
</dbReference>
<dbReference type="GO" id="GO:0003777">
    <property type="term" value="F:microtubule motor activity"/>
    <property type="evidence" value="ECO:0007669"/>
    <property type="project" value="InterPro"/>
</dbReference>
<feature type="binding site" evidence="7">
    <location>
        <begin position="39"/>
        <end position="46"/>
    </location>
    <ligand>
        <name>ATP</name>
        <dbReference type="ChEBI" id="CHEBI:30616"/>
    </ligand>
</feature>
<dbReference type="Proteomes" id="UP000008141">
    <property type="component" value="Unassembled WGS sequence"/>
</dbReference>
<evidence type="ECO:0000259" key="9">
    <source>
        <dbReference type="PROSITE" id="PS50067"/>
    </source>
</evidence>
<dbReference type="GO" id="GO:0007018">
    <property type="term" value="P:microtubule-based movement"/>
    <property type="evidence" value="ECO:0007669"/>
    <property type="project" value="InterPro"/>
</dbReference>
<evidence type="ECO:0000256" key="6">
    <source>
        <dbReference type="ARBA" id="ARBA00023175"/>
    </source>
</evidence>